<name>A0A2N9EDD5_FAGSY</name>
<feature type="compositionally biased region" description="Basic and acidic residues" evidence="4">
    <location>
        <begin position="26"/>
        <end position="36"/>
    </location>
</feature>
<dbReference type="GO" id="GO:0005516">
    <property type="term" value="F:calmodulin binding"/>
    <property type="evidence" value="ECO:0007669"/>
    <property type="project" value="UniProtKB-KW"/>
</dbReference>
<comment type="similarity">
    <text evidence="2">Belongs to the IQD family.</text>
</comment>
<protein>
    <recommendedName>
        <fullName evidence="5">DUF4005 domain-containing protein</fullName>
    </recommendedName>
</protein>
<dbReference type="EMBL" id="OIVN01000025">
    <property type="protein sequence ID" value="SPC72812.1"/>
    <property type="molecule type" value="Genomic_DNA"/>
</dbReference>
<dbReference type="Pfam" id="PF13178">
    <property type="entry name" value="DUF4005"/>
    <property type="match status" value="1"/>
</dbReference>
<evidence type="ECO:0000313" key="6">
    <source>
        <dbReference type="EMBL" id="SPC72812.1"/>
    </source>
</evidence>
<proteinExistence type="inferred from homology"/>
<feature type="compositionally biased region" description="Polar residues" evidence="4">
    <location>
        <begin position="708"/>
        <end position="720"/>
    </location>
</feature>
<feature type="region of interest" description="Disordered" evidence="4">
    <location>
        <begin position="439"/>
        <end position="465"/>
    </location>
</feature>
<evidence type="ECO:0000256" key="1">
    <source>
        <dbReference type="ARBA" id="ARBA00022860"/>
    </source>
</evidence>
<sequence>MVKSTSCLKIISCGSDSAEKDDLDVSEDKGSSDKRGWSFRKRSVRHRVLSNTVISETPSSGNKESLEAVNVNYQQPVNTNVPEKISVIQSIDEKPQLSTSADPKVLELLTSVEPKVIELSTSAEPTKVIETVVTTENESKLDVYPEESVVIVIQSAIRGFLGRRMLLKIKNVVKLQAAVRRHLVRSHAVGTLRCVQAIVKMQALVRARRSRLTLEGSYPESKLGGKLEKDNDSSKTWEKEKLVTKSNMTYTSIEKLLSNRFARQLLESAPKSKSIHVKCDPSKPDSAWKWLERWMSVSSPNIVESNKTEPITEQQEREKAENLVSHVETIIPCEVFPESKNAEPITEQQEREKAENLVSHVETIIPCEVFPESKNAEPITEQQEIEKAENLVSHVETNIPCEVFPESKNAESNDRESLVPSESEENLITYDPHNFEFQAYNPTSSLSEDDLEQPQPESTSTSDVKETLLDMISPPIISTQADSNSQVEFNSLPVKPETETEQPKRSMKRFASEQLDTEEKKFVFGSRKPSNPAFIAAHSKFEELGTTANSGGSISSAHQDAEVESHTDTILSGANTVIRTKELGVAENSTPLGSRAQVGGSECGTELSISSTLDSPDRSEVGATECEHEAKVLEEGICYPDSMKNIDVESKDESTVSISKLSPFVLDKPDKLGDVNGESVNLVVAMDTPPVEPKLENDASDLQRQLNSETGHQPYRSSPEASPRSHITMPESHGTPSSQVSVKAKRIKSDKSGSNQKLRSLSGGKKSPSNPNHDSGSRGSMERLPQDQKNGKRRNSFGSTRPDPIDQEPAESNTNSSLPHFMQATESARAKLQANNSPRSSPDVQDRDIYTKKRHSLPGANGRQGSPRVQRSMSQALQSAKGNGTYQHGIL</sequence>
<accession>A0A2N9EDD5</accession>
<dbReference type="Pfam" id="PF00612">
    <property type="entry name" value="IQ"/>
    <property type="match status" value="2"/>
</dbReference>
<feature type="compositionally biased region" description="Basic and acidic residues" evidence="4">
    <location>
        <begin position="780"/>
        <end position="790"/>
    </location>
</feature>
<dbReference type="PANTHER" id="PTHR32295">
    <property type="entry name" value="IQ-DOMAIN 5-RELATED"/>
    <property type="match status" value="1"/>
</dbReference>
<feature type="compositionally biased region" description="Polar residues" evidence="4">
    <location>
        <begin position="863"/>
        <end position="891"/>
    </location>
</feature>
<feature type="compositionally biased region" description="Polar residues" evidence="4">
    <location>
        <begin position="767"/>
        <end position="778"/>
    </location>
</feature>
<gene>
    <name evidence="6" type="ORF">FSB_LOCUS694</name>
</gene>
<dbReference type="SMART" id="SM00015">
    <property type="entry name" value="IQ"/>
    <property type="match status" value="3"/>
</dbReference>
<feature type="compositionally biased region" description="Polar residues" evidence="4">
    <location>
        <begin position="477"/>
        <end position="489"/>
    </location>
</feature>
<evidence type="ECO:0000256" key="2">
    <source>
        <dbReference type="ARBA" id="ARBA00024341"/>
    </source>
</evidence>
<evidence type="ECO:0000256" key="3">
    <source>
        <dbReference type="ARBA" id="ARBA00024378"/>
    </source>
</evidence>
<evidence type="ECO:0000259" key="5">
    <source>
        <dbReference type="Pfam" id="PF13178"/>
    </source>
</evidence>
<keyword evidence="1" id="KW-0112">Calmodulin-binding</keyword>
<dbReference type="InterPro" id="IPR000048">
    <property type="entry name" value="IQ_motif_EF-hand-BS"/>
</dbReference>
<reference evidence="6" key="1">
    <citation type="submission" date="2018-02" db="EMBL/GenBank/DDBJ databases">
        <authorList>
            <person name="Cohen D.B."/>
            <person name="Kent A.D."/>
        </authorList>
    </citation>
    <scope>NUCLEOTIDE SEQUENCE</scope>
</reference>
<dbReference type="InterPro" id="IPR025064">
    <property type="entry name" value="DUF4005"/>
</dbReference>
<feature type="region of interest" description="Disordered" evidence="4">
    <location>
        <begin position="17"/>
        <end position="36"/>
    </location>
</feature>
<dbReference type="PANTHER" id="PTHR32295:SF154">
    <property type="entry name" value="PROTEIN IQ-DOMAIN 32"/>
    <property type="match status" value="1"/>
</dbReference>
<dbReference type="Gene3D" id="1.20.5.190">
    <property type="match status" value="1"/>
</dbReference>
<feature type="compositionally biased region" description="Polar residues" evidence="4">
    <location>
        <begin position="833"/>
        <end position="843"/>
    </location>
</feature>
<dbReference type="AlphaFoldDB" id="A0A2N9EDD5"/>
<feature type="domain" description="DUF4005" evidence="5">
    <location>
        <begin position="803"/>
        <end position="878"/>
    </location>
</feature>
<comment type="subunit">
    <text evidence="3">Binds to multiple calmodulin (CaM) in the presence of Ca(2+) and CaM-like proteins.</text>
</comment>
<dbReference type="PROSITE" id="PS50096">
    <property type="entry name" value="IQ"/>
    <property type="match status" value="2"/>
</dbReference>
<organism evidence="6">
    <name type="scientific">Fagus sylvatica</name>
    <name type="common">Beechnut</name>
    <dbReference type="NCBI Taxonomy" id="28930"/>
    <lineage>
        <taxon>Eukaryota</taxon>
        <taxon>Viridiplantae</taxon>
        <taxon>Streptophyta</taxon>
        <taxon>Embryophyta</taxon>
        <taxon>Tracheophyta</taxon>
        <taxon>Spermatophyta</taxon>
        <taxon>Magnoliopsida</taxon>
        <taxon>eudicotyledons</taxon>
        <taxon>Gunneridae</taxon>
        <taxon>Pentapetalae</taxon>
        <taxon>rosids</taxon>
        <taxon>fabids</taxon>
        <taxon>Fagales</taxon>
        <taxon>Fagaceae</taxon>
        <taxon>Fagus</taxon>
    </lineage>
</organism>
<feature type="region of interest" description="Disordered" evidence="4">
    <location>
        <begin position="708"/>
        <end position="891"/>
    </location>
</feature>
<feature type="region of interest" description="Disordered" evidence="4">
    <location>
        <begin position="477"/>
        <end position="507"/>
    </location>
</feature>
<evidence type="ECO:0000256" key="4">
    <source>
        <dbReference type="SAM" id="MobiDB-lite"/>
    </source>
</evidence>